<evidence type="ECO:0000256" key="1">
    <source>
        <dbReference type="SAM" id="Phobius"/>
    </source>
</evidence>
<dbReference type="Proteomes" id="UP000777482">
    <property type="component" value="Unassembled WGS sequence"/>
</dbReference>
<keyword evidence="1" id="KW-1133">Transmembrane helix</keyword>
<keyword evidence="1" id="KW-0812">Transmembrane</keyword>
<evidence type="ECO:0000313" key="3">
    <source>
        <dbReference type="Proteomes" id="UP000777482"/>
    </source>
</evidence>
<reference evidence="2 3" key="1">
    <citation type="submission" date="2020-11" db="EMBL/GenBank/DDBJ databases">
        <title>Kefir isolates.</title>
        <authorList>
            <person name="Marcisauskas S."/>
            <person name="Kim Y."/>
            <person name="Blasche S."/>
        </authorList>
    </citation>
    <scope>NUCLEOTIDE SEQUENCE [LARGE SCALE GENOMIC DNA]</scope>
    <source>
        <strain evidence="2 3">KR</strain>
    </source>
</reference>
<protein>
    <submittedName>
        <fullName evidence="2">Uncharacterized protein</fullName>
    </submittedName>
</protein>
<accession>A0A9P6VXS5</accession>
<dbReference type="AlphaFoldDB" id="A0A9P6VXS5"/>
<sequence length="162" mass="17307">MTSTINYAASTHFASLGAPAPTPGQLASSILSSTPSTSTDTADTAALAAASAASAAVARFEADFYPDWFDHVTYTFLALFATFIVVCYGMAWYKIRQQRRGFGSGKRKARRAPSVVVGVFVFDVGVGNAVAWAVTVQRVLLRGERPRVGAEAEADTHYEFSL</sequence>
<gene>
    <name evidence="2" type="ORF">C6P46_006997</name>
</gene>
<feature type="transmembrane region" description="Helical" evidence="1">
    <location>
        <begin position="72"/>
        <end position="93"/>
    </location>
</feature>
<dbReference type="EMBL" id="PUHQ01000093">
    <property type="protein sequence ID" value="KAG0656695.1"/>
    <property type="molecule type" value="Genomic_DNA"/>
</dbReference>
<evidence type="ECO:0000313" key="2">
    <source>
        <dbReference type="EMBL" id="KAG0656695.1"/>
    </source>
</evidence>
<organism evidence="2 3">
    <name type="scientific">Rhodotorula mucilaginosa</name>
    <name type="common">Yeast</name>
    <name type="synonym">Rhodotorula rubra</name>
    <dbReference type="NCBI Taxonomy" id="5537"/>
    <lineage>
        <taxon>Eukaryota</taxon>
        <taxon>Fungi</taxon>
        <taxon>Dikarya</taxon>
        <taxon>Basidiomycota</taxon>
        <taxon>Pucciniomycotina</taxon>
        <taxon>Microbotryomycetes</taxon>
        <taxon>Sporidiobolales</taxon>
        <taxon>Sporidiobolaceae</taxon>
        <taxon>Rhodotorula</taxon>
    </lineage>
</organism>
<name>A0A9P6VXS5_RHOMI</name>
<feature type="transmembrane region" description="Helical" evidence="1">
    <location>
        <begin position="114"/>
        <end position="134"/>
    </location>
</feature>
<keyword evidence="1" id="KW-0472">Membrane</keyword>
<comment type="caution">
    <text evidence="2">The sequence shown here is derived from an EMBL/GenBank/DDBJ whole genome shotgun (WGS) entry which is preliminary data.</text>
</comment>
<proteinExistence type="predicted"/>
<keyword evidence="3" id="KW-1185">Reference proteome</keyword>